<dbReference type="AlphaFoldDB" id="A0A6S7BL16"/>
<feature type="domain" description="Cupin type-2" evidence="1">
    <location>
        <begin position="40"/>
        <end position="105"/>
    </location>
</feature>
<name>A0A6S7BL16_9BURK</name>
<dbReference type="Pfam" id="PF07883">
    <property type="entry name" value="Cupin_2"/>
    <property type="match status" value="1"/>
</dbReference>
<dbReference type="EMBL" id="CADIKM010000015">
    <property type="protein sequence ID" value="CAB3792163.1"/>
    <property type="molecule type" value="Genomic_DNA"/>
</dbReference>
<dbReference type="SUPFAM" id="SSF51182">
    <property type="entry name" value="RmlC-like cupins"/>
    <property type="match status" value="1"/>
</dbReference>
<dbReference type="InterPro" id="IPR011051">
    <property type="entry name" value="RmlC_Cupin_sf"/>
</dbReference>
<evidence type="ECO:0000259" key="1">
    <source>
        <dbReference type="Pfam" id="PF07883"/>
    </source>
</evidence>
<evidence type="ECO:0000313" key="2">
    <source>
        <dbReference type="EMBL" id="CAB3792163.1"/>
    </source>
</evidence>
<keyword evidence="3" id="KW-1185">Reference proteome</keyword>
<gene>
    <name evidence="2" type="ORF">LMG28138_03280</name>
</gene>
<sequence>MNVTRFSEAPAYYPANHFQMGCVRLQGHEAGPADTLWLGVSTLEPGGHTTSDASAVEKHYVVLEGEVTVVTDDGETVLRKHDSCRLAPGEARALKNASAAIAVILLAMPYPSKAPKAGEAQAAVSTR</sequence>
<dbReference type="RefSeq" id="WP_175105809.1">
    <property type="nucleotide sequence ID" value="NZ_CADIKM010000015.1"/>
</dbReference>
<reference evidence="2 3" key="1">
    <citation type="submission" date="2020-04" db="EMBL/GenBank/DDBJ databases">
        <authorList>
            <person name="De Canck E."/>
        </authorList>
    </citation>
    <scope>NUCLEOTIDE SEQUENCE [LARGE SCALE GENOMIC DNA]</scope>
    <source>
        <strain evidence="2 3">LMG 28138</strain>
    </source>
</reference>
<proteinExistence type="predicted"/>
<accession>A0A6S7BL16</accession>
<dbReference type="InterPro" id="IPR014710">
    <property type="entry name" value="RmlC-like_jellyroll"/>
</dbReference>
<protein>
    <recommendedName>
        <fullName evidence="1">Cupin type-2 domain-containing protein</fullName>
    </recommendedName>
</protein>
<organism evidence="2 3">
    <name type="scientific">Pararobbsia alpina</name>
    <dbReference type="NCBI Taxonomy" id="621374"/>
    <lineage>
        <taxon>Bacteria</taxon>
        <taxon>Pseudomonadati</taxon>
        <taxon>Pseudomonadota</taxon>
        <taxon>Betaproteobacteria</taxon>
        <taxon>Burkholderiales</taxon>
        <taxon>Burkholderiaceae</taxon>
        <taxon>Pararobbsia</taxon>
    </lineage>
</organism>
<dbReference type="Proteomes" id="UP000494115">
    <property type="component" value="Unassembled WGS sequence"/>
</dbReference>
<dbReference type="InterPro" id="IPR013096">
    <property type="entry name" value="Cupin_2"/>
</dbReference>
<evidence type="ECO:0000313" key="3">
    <source>
        <dbReference type="Proteomes" id="UP000494115"/>
    </source>
</evidence>
<dbReference type="Gene3D" id="2.60.120.10">
    <property type="entry name" value="Jelly Rolls"/>
    <property type="match status" value="1"/>
</dbReference>
<dbReference type="CDD" id="cd20299">
    <property type="entry name" value="cupin_YP766765-like"/>
    <property type="match status" value="1"/>
</dbReference>